<dbReference type="EMBL" id="JXJN01022547">
    <property type="status" value="NOT_ANNOTATED_CDS"/>
    <property type="molecule type" value="Genomic_DNA"/>
</dbReference>
<protein>
    <submittedName>
        <fullName evidence="1">Uncharacterized protein</fullName>
    </submittedName>
</protein>
<proteinExistence type="predicted"/>
<dbReference type="VEuPathDB" id="VectorBase:GPPI044072"/>
<accession>A0A1B0BY92</accession>
<name>A0A1B0BY92_9MUSC</name>
<organism evidence="1 2">
    <name type="scientific">Glossina palpalis gambiensis</name>
    <dbReference type="NCBI Taxonomy" id="67801"/>
    <lineage>
        <taxon>Eukaryota</taxon>
        <taxon>Metazoa</taxon>
        <taxon>Ecdysozoa</taxon>
        <taxon>Arthropoda</taxon>
        <taxon>Hexapoda</taxon>
        <taxon>Insecta</taxon>
        <taxon>Pterygota</taxon>
        <taxon>Neoptera</taxon>
        <taxon>Endopterygota</taxon>
        <taxon>Diptera</taxon>
        <taxon>Brachycera</taxon>
        <taxon>Muscomorpha</taxon>
        <taxon>Hippoboscoidea</taxon>
        <taxon>Glossinidae</taxon>
        <taxon>Glossina</taxon>
    </lineage>
</organism>
<evidence type="ECO:0000313" key="1">
    <source>
        <dbReference type="EnsemblMetazoa" id="GPPI044072-PA"/>
    </source>
</evidence>
<reference evidence="1" key="2">
    <citation type="submission" date="2020-05" db="UniProtKB">
        <authorList>
            <consortium name="EnsemblMetazoa"/>
        </authorList>
    </citation>
    <scope>IDENTIFICATION</scope>
    <source>
        <strain evidence="1">IAEA</strain>
    </source>
</reference>
<evidence type="ECO:0000313" key="2">
    <source>
        <dbReference type="Proteomes" id="UP000092460"/>
    </source>
</evidence>
<dbReference type="Proteomes" id="UP000092460">
    <property type="component" value="Unassembled WGS sequence"/>
</dbReference>
<sequence>MILIEKELERVGMKFQEKIMFKNSVKICTRCTKIANLPHFNFGYPFVTAHYYFDEFMELKGAYTETLQNPREFQRGIIRVKYNLNTAGN</sequence>
<keyword evidence="2" id="KW-1185">Reference proteome</keyword>
<dbReference type="EnsemblMetazoa" id="GPPI044072-RA">
    <property type="protein sequence ID" value="GPPI044072-PA"/>
    <property type="gene ID" value="GPPI044072"/>
</dbReference>
<dbReference type="AlphaFoldDB" id="A0A1B0BY92"/>
<reference evidence="2" key="1">
    <citation type="submission" date="2015-01" db="EMBL/GenBank/DDBJ databases">
        <authorList>
            <person name="Aksoy S."/>
            <person name="Warren W."/>
            <person name="Wilson R.K."/>
        </authorList>
    </citation>
    <scope>NUCLEOTIDE SEQUENCE [LARGE SCALE GENOMIC DNA]</scope>
    <source>
        <strain evidence="2">IAEA</strain>
    </source>
</reference>